<dbReference type="Proteomes" id="UP001212997">
    <property type="component" value="Unassembled WGS sequence"/>
</dbReference>
<comment type="caution">
    <text evidence="2">The sequence shown here is derived from an EMBL/GenBank/DDBJ whole genome shotgun (WGS) entry which is preliminary data.</text>
</comment>
<feature type="domain" description="DUF6593" evidence="1">
    <location>
        <begin position="8"/>
        <end position="187"/>
    </location>
</feature>
<sequence length="193" mass="22335">MDLYLSHNSPVNTILFDASGRALFRVHTPGFAPGVIRWTRKTTTIYRISSEAASSYKVDLDPREGEECWDLGVKEKSRIHWHTFSSTRIIYNGQILEVRDFMPREGVLGLKRTFIGPDGQSYSWRKGSLSCRLIRDEGTSRAKVIARMHQRSLLKGTKACLEIDPSGLHFLDLLVTTWVYYETRRRDDEREHM</sequence>
<reference evidence="2" key="1">
    <citation type="submission" date="2022-07" db="EMBL/GenBank/DDBJ databases">
        <title>Genome Sequence of Physisporinus lineatus.</title>
        <authorList>
            <person name="Buettner E."/>
        </authorList>
    </citation>
    <scope>NUCLEOTIDE SEQUENCE</scope>
    <source>
        <strain evidence="2">VT162</strain>
    </source>
</reference>
<name>A0AAD5VAE3_9APHY</name>
<proteinExistence type="predicted"/>
<evidence type="ECO:0000313" key="3">
    <source>
        <dbReference type="Proteomes" id="UP001212997"/>
    </source>
</evidence>
<accession>A0AAD5VAE3</accession>
<evidence type="ECO:0000259" key="1">
    <source>
        <dbReference type="Pfam" id="PF20236"/>
    </source>
</evidence>
<dbReference type="AlphaFoldDB" id="A0AAD5VAE3"/>
<protein>
    <recommendedName>
        <fullName evidence="1">DUF6593 domain-containing protein</fullName>
    </recommendedName>
</protein>
<keyword evidence="3" id="KW-1185">Reference proteome</keyword>
<evidence type="ECO:0000313" key="2">
    <source>
        <dbReference type="EMBL" id="KAJ3486559.1"/>
    </source>
</evidence>
<dbReference type="InterPro" id="IPR046528">
    <property type="entry name" value="DUF6593"/>
</dbReference>
<dbReference type="Pfam" id="PF20236">
    <property type="entry name" value="DUF6593"/>
    <property type="match status" value="1"/>
</dbReference>
<gene>
    <name evidence="2" type="ORF">NLI96_g4149</name>
</gene>
<organism evidence="2 3">
    <name type="scientific">Meripilus lineatus</name>
    <dbReference type="NCBI Taxonomy" id="2056292"/>
    <lineage>
        <taxon>Eukaryota</taxon>
        <taxon>Fungi</taxon>
        <taxon>Dikarya</taxon>
        <taxon>Basidiomycota</taxon>
        <taxon>Agaricomycotina</taxon>
        <taxon>Agaricomycetes</taxon>
        <taxon>Polyporales</taxon>
        <taxon>Meripilaceae</taxon>
        <taxon>Meripilus</taxon>
    </lineage>
</organism>
<dbReference type="EMBL" id="JANAWD010000117">
    <property type="protein sequence ID" value="KAJ3486559.1"/>
    <property type="molecule type" value="Genomic_DNA"/>
</dbReference>